<gene>
    <name evidence="2" type="ORF">ACJEBI_05940</name>
</gene>
<organism evidence="2 3">
    <name type="scientific">Bacillus salipaludis</name>
    <dbReference type="NCBI Taxonomy" id="2547811"/>
    <lineage>
        <taxon>Bacteria</taxon>
        <taxon>Bacillati</taxon>
        <taxon>Bacillota</taxon>
        <taxon>Bacilli</taxon>
        <taxon>Bacillales</taxon>
        <taxon>Bacillaceae</taxon>
        <taxon>Bacillus</taxon>
    </lineage>
</organism>
<dbReference type="Proteomes" id="UP001623041">
    <property type="component" value="Unassembled WGS sequence"/>
</dbReference>
<sequence length="291" mass="31864">MKRILILLLVIAGLYIAFNQAYRFDLFGTGSEGNKDGQAAISNDIKVIKVDVSSVSTTIIPEDRSNLKAVYNGKQILKVNENGDTVEVSVKSKGFNWFDWSSFSEKSKLKIYIPEDYDRNMTIDLGSGNLHFSGQSKENPMKLDELTLDIGSGNMDFRNLIVKRWVQDIGSGNVKIDSLKTETGTFDLSSGNLDIKHYIGAIEADVSSGELNIQMDKLADSVKIDVSSGDVGLDLPDNADFTLNSDVSSGNISCDFPLTAKELNKHSIQGKHGSGKYNIDLDVSSGNIRIH</sequence>
<feature type="domain" description="DUF4097" evidence="1">
    <location>
        <begin position="45"/>
        <end position="290"/>
    </location>
</feature>
<proteinExistence type="predicted"/>
<evidence type="ECO:0000259" key="1">
    <source>
        <dbReference type="Pfam" id="PF13349"/>
    </source>
</evidence>
<protein>
    <submittedName>
        <fullName evidence="2">DUF4097 family beta strand repeat-containing protein</fullName>
    </submittedName>
</protein>
<evidence type="ECO:0000313" key="3">
    <source>
        <dbReference type="Proteomes" id="UP001623041"/>
    </source>
</evidence>
<name>A0ABW8RC39_9BACI</name>
<accession>A0ABW8RC39</accession>
<keyword evidence="3" id="KW-1185">Reference proteome</keyword>
<dbReference type="RefSeq" id="WP_406579697.1">
    <property type="nucleotide sequence ID" value="NZ_JBJHQH010000003.1"/>
</dbReference>
<evidence type="ECO:0000313" key="2">
    <source>
        <dbReference type="EMBL" id="MFK9091015.1"/>
    </source>
</evidence>
<reference evidence="2 3" key="1">
    <citation type="submission" date="2024-11" db="EMBL/GenBank/DDBJ databases">
        <authorList>
            <person name="Lucas J.A."/>
        </authorList>
    </citation>
    <scope>NUCLEOTIDE SEQUENCE [LARGE SCALE GENOMIC DNA]</scope>
    <source>
        <strain evidence="2 3">Z 5.4</strain>
    </source>
</reference>
<dbReference type="Pfam" id="PF13349">
    <property type="entry name" value="DUF4097"/>
    <property type="match status" value="1"/>
</dbReference>
<dbReference type="InterPro" id="IPR025164">
    <property type="entry name" value="Toastrack_DUF4097"/>
</dbReference>
<dbReference type="EMBL" id="JBJHQH010000003">
    <property type="protein sequence ID" value="MFK9091015.1"/>
    <property type="molecule type" value="Genomic_DNA"/>
</dbReference>
<comment type="caution">
    <text evidence="2">The sequence shown here is derived from an EMBL/GenBank/DDBJ whole genome shotgun (WGS) entry which is preliminary data.</text>
</comment>